<keyword evidence="1" id="KW-1133">Transmembrane helix</keyword>
<evidence type="ECO:0000313" key="3">
    <source>
        <dbReference type="EMBL" id="AKE66218.1"/>
    </source>
</evidence>
<evidence type="ECO:0000256" key="1">
    <source>
        <dbReference type="SAM" id="Phobius"/>
    </source>
</evidence>
<keyword evidence="1" id="KW-0472">Membrane</keyword>
<dbReference type="InterPro" id="IPR003848">
    <property type="entry name" value="DUF218"/>
</dbReference>
<dbReference type="CDD" id="cd06259">
    <property type="entry name" value="YdcF-like"/>
    <property type="match status" value="1"/>
</dbReference>
<name>A0A0F6RNJ4_MICAE</name>
<dbReference type="AlphaFoldDB" id="A0A0F6RNJ4"/>
<evidence type="ECO:0000259" key="2">
    <source>
        <dbReference type="Pfam" id="PF02698"/>
    </source>
</evidence>
<accession>A0A0F6RNJ4</accession>
<dbReference type="HOGENOM" id="CLU_102843_0_0_3"/>
<reference evidence="3 4" key="1">
    <citation type="journal article" date="2015" name="Genome Announc.">
        <title>Complete Genome Sequence of Microcystis aeruginosa NIES-2549, a Bloom-Forming Cyanobacterium from Lake Kasumigaura, Japan.</title>
        <authorList>
            <person name="Yamaguchi H."/>
            <person name="Suzuki S."/>
            <person name="Tanabe Y."/>
            <person name="Osana Y."/>
            <person name="Shimura Y."/>
            <person name="Ishida K."/>
            <person name="Kawachi M."/>
        </authorList>
    </citation>
    <scope>NUCLEOTIDE SEQUENCE [LARGE SCALE GENOMIC DNA]</scope>
    <source>
        <strain evidence="3 4">NIES-2549</strain>
    </source>
</reference>
<dbReference type="InterPro" id="IPR014729">
    <property type="entry name" value="Rossmann-like_a/b/a_fold"/>
</dbReference>
<gene>
    <name evidence="3" type="ORF">MYAER_3888</name>
</gene>
<feature type="domain" description="DUF218" evidence="2">
    <location>
        <begin position="100"/>
        <end position="199"/>
    </location>
</feature>
<sequence>MRFSLPRSIGLIDKIFALIENNPRFHEGFGLCNTEVNLFFELPYTVSKSMAKKPKNVARKHRHWQRWLKLTLVAVFGFIILNLATNLAICWSINQQKPVEAILVLGGSIRREIYVANLAQQYPDIPILISQGSEDPCILLLFERAKAPKTNVWLEKCADSTFGNFFFAVPILKQWGVHKVKVVTSPTHLPRAKWLAEIHLQSHGIAVEIDAVREIGIPGNNESKLKTGLDVTRSIIWAFVGQLISPPCWQVIPLNSVDLEAWRDEGFKCEYQGKIR</sequence>
<proteinExistence type="predicted"/>
<feature type="transmembrane region" description="Helical" evidence="1">
    <location>
        <begin position="67"/>
        <end position="89"/>
    </location>
</feature>
<dbReference type="PATRIC" id="fig|1641812.3.peg.4024"/>
<organism evidence="3 4">
    <name type="scientific">Microcystis aeruginosa NIES-2549</name>
    <dbReference type="NCBI Taxonomy" id="1641812"/>
    <lineage>
        <taxon>Bacteria</taxon>
        <taxon>Bacillati</taxon>
        <taxon>Cyanobacteriota</taxon>
        <taxon>Cyanophyceae</taxon>
        <taxon>Oscillatoriophycideae</taxon>
        <taxon>Chroococcales</taxon>
        <taxon>Microcystaceae</taxon>
        <taxon>Microcystis</taxon>
    </lineage>
</organism>
<dbReference type="Gene3D" id="3.40.50.620">
    <property type="entry name" value="HUPs"/>
    <property type="match status" value="1"/>
</dbReference>
<dbReference type="EMBL" id="CP011304">
    <property type="protein sequence ID" value="AKE66218.1"/>
    <property type="molecule type" value="Genomic_DNA"/>
</dbReference>
<dbReference type="Proteomes" id="UP000034103">
    <property type="component" value="Chromosome"/>
</dbReference>
<protein>
    <recommendedName>
        <fullName evidence="2">DUF218 domain-containing protein</fullName>
    </recommendedName>
</protein>
<evidence type="ECO:0000313" key="4">
    <source>
        <dbReference type="Proteomes" id="UP000034103"/>
    </source>
</evidence>
<dbReference type="Pfam" id="PF02698">
    <property type="entry name" value="DUF218"/>
    <property type="match status" value="1"/>
</dbReference>
<keyword evidence="1" id="KW-0812">Transmembrane</keyword>